<evidence type="ECO:0000256" key="3">
    <source>
        <dbReference type="SAM" id="SignalP"/>
    </source>
</evidence>
<reference evidence="4 5" key="1">
    <citation type="submission" date="2020-06" db="EMBL/GenBank/DDBJ databases">
        <title>Oricola thermophila sp. nov. isolated from a tidal sediments.</title>
        <authorList>
            <person name="Kwon K.K."/>
            <person name="Yang S.-H."/>
            <person name="Park M.-J."/>
        </authorList>
    </citation>
    <scope>NUCLEOTIDE SEQUENCE [LARGE SCALE GENOMIC DNA]</scope>
    <source>
        <strain evidence="4 5">MEBiC13590</strain>
    </source>
</reference>
<feature type="chain" id="PRO_5026728556" description="Curlin associated repeat-containing protein" evidence="3">
    <location>
        <begin position="21"/>
        <end position="263"/>
    </location>
</feature>
<dbReference type="AlphaFoldDB" id="A0A6N1VJS7"/>
<feature type="signal peptide" evidence="3">
    <location>
        <begin position="1"/>
        <end position="20"/>
    </location>
</feature>
<evidence type="ECO:0000256" key="1">
    <source>
        <dbReference type="ARBA" id="ARBA00009766"/>
    </source>
</evidence>
<dbReference type="InterPro" id="IPR009742">
    <property type="entry name" value="Curlin_rpt"/>
</dbReference>
<evidence type="ECO:0000313" key="5">
    <source>
        <dbReference type="Proteomes" id="UP000509367"/>
    </source>
</evidence>
<dbReference type="Proteomes" id="UP000509367">
    <property type="component" value="Chromosome"/>
</dbReference>
<dbReference type="GO" id="GO:0007155">
    <property type="term" value="P:cell adhesion"/>
    <property type="evidence" value="ECO:0007669"/>
    <property type="project" value="InterPro"/>
</dbReference>
<keyword evidence="5" id="KW-1185">Reference proteome</keyword>
<evidence type="ECO:0000313" key="4">
    <source>
        <dbReference type="EMBL" id="QKV19479.1"/>
    </source>
</evidence>
<gene>
    <name evidence="4" type="ORF">HTY61_13950</name>
</gene>
<comment type="similarity">
    <text evidence="1">Belongs to the CsgA/CsgB family.</text>
</comment>
<evidence type="ECO:0008006" key="6">
    <source>
        <dbReference type="Google" id="ProtNLM"/>
    </source>
</evidence>
<dbReference type="GO" id="GO:0009289">
    <property type="term" value="C:pilus"/>
    <property type="evidence" value="ECO:0007669"/>
    <property type="project" value="InterPro"/>
</dbReference>
<proteinExistence type="inferred from homology"/>
<dbReference type="RefSeq" id="WP_175277371.1">
    <property type="nucleotide sequence ID" value="NZ_CP054836.1"/>
</dbReference>
<organism evidence="4 5">
    <name type="scientific">Oricola thermophila</name>
    <dbReference type="NCBI Taxonomy" id="2742145"/>
    <lineage>
        <taxon>Bacteria</taxon>
        <taxon>Pseudomonadati</taxon>
        <taxon>Pseudomonadota</taxon>
        <taxon>Alphaproteobacteria</taxon>
        <taxon>Hyphomicrobiales</taxon>
        <taxon>Ahrensiaceae</taxon>
        <taxon>Oricola</taxon>
    </lineage>
</organism>
<keyword evidence="2 3" id="KW-0732">Signal</keyword>
<dbReference type="EMBL" id="CP054836">
    <property type="protein sequence ID" value="QKV19479.1"/>
    <property type="molecule type" value="Genomic_DNA"/>
</dbReference>
<accession>A0A6N1VJS7</accession>
<protein>
    <recommendedName>
        <fullName evidence="6">Curlin associated repeat-containing protein</fullName>
    </recommendedName>
</protein>
<name>A0A6N1VJS7_9HYPH</name>
<dbReference type="KEGG" id="orm:HTY61_13950"/>
<dbReference type="Pfam" id="PF07012">
    <property type="entry name" value="Curlin_rpt"/>
    <property type="match status" value="3"/>
</dbReference>
<evidence type="ECO:0000256" key="2">
    <source>
        <dbReference type="ARBA" id="ARBA00022729"/>
    </source>
</evidence>
<sequence>MRTSILAAIAVLAMGGTAFAGSTVDIDQLGTGNSASALQQGDNNETYVRQLAHYNLSVSKQVGDSNYIVVRQETSYNKVGNADDNSGVVQLGNRNEARVTQKQGNENDVRKLLQNGNRNDARVVQDGSSNVIDRVETHGNDNTVRITQTGSQNGKWGLGSGNLPGGYIDTSDANFALYGGTRKASTLLQYGDGNDAIIGQSGSRNFFEVYQGVSAGNNSVGSDYDLTQVGHYNYAYAMQTGTGHNSTVDQIGNTNRSFVRQDN</sequence>